<proteinExistence type="predicted"/>
<evidence type="ECO:0000313" key="2">
    <source>
        <dbReference type="Proteomes" id="UP000499080"/>
    </source>
</evidence>
<accession>A0A4Y2SZJ0</accession>
<dbReference type="EMBL" id="BGPR01024754">
    <property type="protein sequence ID" value="GBN93073.1"/>
    <property type="molecule type" value="Genomic_DNA"/>
</dbReference>
<organism evidence="1 2">
    <name type="scientific">Araneus ventricosus</name>
    <name type="common">Orbweaver spider</name>
    <name type="synonym">Epeira ventricosa</name>
    <dbReference type="NCBI Taxonomy" id="182803"/>
    <lineage>
        <taxon>Eukaryota</taxon>
        <taxon>Metazoa</taxon>
        <taxon>Ecdysozoa</taxon>
        <taxon>Arthropoda</taxon>
        <taxon>Chelicerata</taxon>
        <taxon>Arachnida</taxon>
        <taxon>Araneae</taxon>
        <taxon>Araneomorphae</taxon>
        <taxon>Entelegynae</taxon>
        <taxon>Araneoidea</taxon>
        <taxon>Araneidae</taxon>
        <taxon>Araneus</taxon>
    </lineage>
</organism>
<gene>
    <name evidence="1" type="ORF">AVEN_265650_1</name>
</gene>
<evidence type="ECO:0000313" key="1">
    <source>
        <dbReference type="EMBL" id="GBN93073.1"/>
    </source>
</evidence>
<dbReference type="OrthoDB" id="9909311at2759"/>
<sequence length="118" mass="13640">MRARSKARAIYGDLLNQTPRTSMDEASEDSFKASRGWFDNLEKGPAFTPLSGMRLKHVFNFAKRTLSQIYTLGTFGMPIIVLHEYWRFMTFEESIDFGRYSDYDPKQMKAYAITVTSS</sequence>
<name>A0A4Y2SZJ0_ARAVE</name>
<dbReference type="Proteomes" id="UP000499080">
    <property type="component" value="Unassembled WGS sequence"/>
</dbReference>
<keyword evidence="2" id="KW-1185">Reference proteome</keyword>
<reference evidence="1 2" key="1">
    <citation type="journal article" date="2019" name="Sci. Rep.">
        <title>Orb-weaving spider Araneus ventricosus genome elucidates the spidroin gene catalogue.</title>
        <authorList>
            <person name="Kono N."/>
            <person name="Nakamura H."/>
            <person name="Ohtoshi R."/>
            <person name="Moran D.A.P."/>
            <person name="Shinohara A."/>
            <person name="Yoshida Y."/>
            <person name="Fujiwara M."/>
            <person name="Mori M."/>
            <person name="Tomita M."/>
            <person name="Arakawa K."/>
        </authorList>
    </citation>
    <scope>NUCLEOTIDE SEQUENCE [LARGE SCALE GENOMIC DNA]</scope>
</reference>
<dbReference type="AlphaFoldDB" id="A0A4Y2SZJ0"/>
<protein>
    <submittedName>
        <fullName evidence="1">Uncharacterized protein</fullName>
    </submittedName>
</protein>
<comment type="caution">
    <text evidence="1">The sequence shown here is derived from an EMBL/GenBank/DDBJ whole genome shotgun (WGS) entry which is preliminary data.</text>
</comment>